<dbReference type="EMBL" id="SCJN01000759">
    <property type="protein sequence ID" value="RXC92001.1"/>
    <property type="molecule type" value="Genomic_DNA"/>
</dbReference>
<evidence type="ECO:0000313" key="9">
    <source>
        <dbReference type="EMBL" id="TJH15219.1"/>
    </source>
</evidence>
<sequence>MQRVTERTESETAGRQAVQSALAPCPDTSFPETTGIRCAYRQPLCGMPGARTDPSDPSVLRSASDG</sequence>
<dbReference type="Proteomes" id="UP000533482">
    <property type="component" value="Unassembled WGS sequence"/>
</dbReference>
<organism evidence="8 15">
    <name type="scientific">Escherichia coli</name>
    <dbReference type="NCBI Taxonomy" id="562"/>
    <lineage>
        <taxon>Bacteria</taxon>
        <taxon>Pseudomonadati</taxon>
        <taxon>Pseudomonadota</taxon>
        <taxon>Gammaproteobacteria</taxon>
        <taxon>Enterobacterales</taxon>
        <taxon>Enterobacteriaceae</taxon>
        <taxon>Escherichia</taxon>
    </lineage>
</organism>
<dbReference type="Proteomes" id="UP000309937">
    <property type="component" value="Unassembled WGS sequence"/>
</dbReference>
<evidence type="ECO:0000313" key="4">
    <source>
        <dbReference type="EMBL" id="EFE8676644.1"/>
    </source>
</evidence>
<evidence type="ECO:0000313" key="7">
    <source>
        <dbReference type="EMBL" id="PBN76354.1"/>
    </source>
</evidence>
<dbReference type="EMBL" id="CP031546">
    <property type="protein sequence ID" value="AXO07732.1"/>
    <property type="molecule type" value="Genomic_DNA"/>
</dbReference>
<evidence type="ECO:0000313" key="8">
    <source>
        <dbReference type="EMBL" id="RXC92001.1"/>
    </source>
</evidence>
<dbReference type="Proteomes" id="UP000239554">
    <property type="component" value="Chromosome"/>
</dbReference>
<dbReference type="AlphaFoldDB" id="A0A0V7XA24"/>
<dbReference type="EMBL" id="NHTF01000020">
    <property type="protein sequence ID" value="OWW55882.1"/>
    <property type="molecule type" value="Genomic_DNA"/>
</dbReference>
<reference evidence="4 18" key="8">
    <citation type="submission" date="2019-09" db="EMBL/GenBank/DDBJ databases">
        <authorList>
            <consortium name="NARMS: The National Antimicrobial Resistance Monitoring System"/>
        </authorList>
    </citation>
    <scope>NUCLEOTIDE SEQUENCE [LARGE SCALE GENOMIC DNA]</scope>
    <source>
        <strain evidence="4 18">FSIS11923834</strain>
    </source>
</reference>
<dbReference type="EMBL" id="LDXE02000002">
    <property type="protein sequence ID" value="PBN76354.1"/>
    <property type="molecule type" value="Genomic_DNA"/>
</dbReference>
<dbReference type="Proteomes" id="UP000256244">
    <property type="component" value="Chromosome"/>
</dbReference>
<dbReference type="EMBL" id="AASOHJ010000142">
    <property type="protein sequence ID" value="EFE8676644.1"/>
    <property type="molecule type" value="Genomic_DNA"/>
</dbReference>
<reference evidence="8 15" key="7">
    <citation type="submission" date="2019-01" db="EMBL/GenBank/DDBJ databases">
        <title>Genomic analysis of febrile catheter-associated UTI E. coli isolates.</title>
        <authorList>
            <person name="Potter R."/>
            <person name="Zou Z."/>
            <person name="Henderson J."/>
            <person name="Dantas G."/>
        </authorList>
    </citation>
    <scope>NUCLEOTIDE SEQUENCE [LARGE SCALE GENOMIC DNA]</scope>
    <source>
        <strain evidence="8 15">29_CAASB</strain>
    </source>
</reference>
<evidence type="ECO:0000313" key="16">
    <source>
        <dbReference type="Proteomes" id="UP000306700"/>
    </source>
</evidence>
<evidence type="ECO:0000313" key="14">
    <source>
        <dbReference type="Proteomes" id="UP000256244"/>
    </source>
</evidence>
<protein>
    <submittedName>
        <fullName evidence="8">Uncharacterized protein</fullName>
    </submittedName>
</protein>
<evidence type="ECO:0000313" key="10">
    <source>
        <dbReference type="EMBL" id="TJQ18019.1"/>
    </source>
</evidence>
<evidence type="ECO:0000313" key="5">
    <source>
        <dbReference type="EMBL" id="OWW55882.1"/>
    </source>
</evidence>
<evidence type="ECO:0000313" key="3">
    <source>
        <dbReference type="EMBL" id="AXO07732.1"/>
    </source>
</evidence>
<evidence type="ECO:0000313" key="18">
    <source>
        <dbReference type="Proteomes" id="UP000533482"/>
    </source>
</evidence>
<evidence type="ECO:0000256" key="1">
    <source>
        <dbReference type="SAM" id="MobiDB-lite"/>
    </source>
</evidence>
<dbReference type="Proteomes" id="UP000288730">
    <property type="component" value="Unassembled WGS sequence"/>
</dbReference>
<proteinExistence type="predicted"/>
<name>A0A0V7XA24_ECOLX</name>
<evidence type="ECO:0000313" key="15">
    <source>
        <dbReference type="Proteomes" id="UP000288730"/>
    </source>
</evidence>
<feature type="region of interest" description="Disordered" evidence="1">
    <location>
        <begin position="1"/>
        <end position="66"/>
    </location>
</feature>
<evidence type="ECO:0000313" key="11">
    <source>
        <dbReference type="Proteomes" id="UP000036331"/>
    </source>
</evidence>
<evidence type="ECO:0000313" key="2">
    <source>
        <dbReference type="EMBL" id="AUY05240.1"/>
    </source>
</evidence>
<dbReference type="RefSeq" id="WP_001347489.1">
    <property type="nucleotide sequence ID" value="NZ_BICE01000002.1"/>
</dbReference>
<reference evidence="2 13" key="4">
    <citation type="journal article" date="2018" name="MBio">
        <title>Genomic Analysis of Hospital Plumbing Reveals Diverse Reservoir of Bacterial Plasmids Conferring Carbapenem Resistance.</title>
        <authorList>
            <consortium name="NISC Comparative Sequencing Program"/>
            <person name="Weingarten R.A."/>
            <person name="Johnson R.C."/>
            <person name="Conlan S."/>
            <person name="Ramsburg A.M."/>
            <person name="Dekker J.P."/>
            <person name="Lau A.F."/>
            <person name="Khil P."/>
            <person name="Odom R.T."/>
            <person name="Deming C."/>
            <person name="Park M."/>
            <person name="Thomas P.J."/>
            <person name="Henderson D.K."/>
            <person name="Palmore T.N."/>
            <person name="Segre J.A."/>
            <person name="Frank K.M."/>
        </authorList>
    </citation>
    <scope>NUCLEOTIDE SEQUENCE [LARGE SCALE GENOMIC DNA]</scope>
    <source>
        <strain evidence="2 13">ECONIH4</strain>
    </source>
</reference>
<dbReference type="EMBL" id="RRNI01000081">
    <property type="protein sequence ID" value="TJH15219.1"/>
    <property type="molecule type" value="Genomic_DNA"/>
</dbReference>
<dbReference type="Proteomes" id="UP000306700">
    <property type="component" value="Unassembled WGS sequence"/>
</dbReference>
<dbReference type="EMBL" id="RRGJ01000003">
    <property type="protein sequence ID" value="TJQ18019.1"/>
    <property type="molecule type" value="Genomic_DNA"/>
</dbReference>
<dbReference type="EMBL" id="LDXE02000003">
    <property type="protein sequence ID" value="PBN73148.1"/>
    <property type="molecule type" value="Genomic_DNA"/>
</dbReference>
<feature type="compositionally biased region" description="Basic and acidic residues" evidence="1">
    <location>
        <begin position="1"/>
        <end position="12"/>
    </location>
</feature>
<reference evidence="5 12" key="3">
    <citation type="submission" date="2017-05" db="EMBL/GenBank/DDBJ databases">
        <title>Sequencing of Escherichia coli that cause persistent and transient Mastitis.</title>
        <authorList>
            <person name="Thacker T.C."/>
            <person name="Lippolis J.D."/>
            <person name="Brunelle B.W."/>
            <person name="Casey T.A."/>
            <person name="Reinhardt T.A."/>
            <person name="Sacco R.E."/>
            <person name="Holman D.B."/>
        </authorList>
    </citation>
    <scope>NUCLEOTIDE SEQUENCE [LARGE SCALE GENOMIC DNA]</scope>
    <source>
        <strain evidence="5 12">ECA-B</strain>
    </source>
</reference>
<reference evidence="6" key="2">
    <citation type="submission" date="2017-03" db="EMBL/GenBank/DDBJ databases">
        <title>The mobilome is the main driver of stx2-positive O26:H11 Escherichia coli strains evolution.</title>
        <authorList>
            <person name="Delannoy S."/>
            <person name="Mariani-Kurkdjian P."/>
            <person name="Webb H.E."/>
            <person name="Bonacorsi S."/>
            <person name="Fach P."/>
        </authorList>
    </citation>
    <scope>NUCLEOTIDE SEQUENCE</scope>
    <source>
        <strain evidence="6">34870</strain>
    </source>
</reference>
<gene>
    <name evidence="7" type="ORF">ABE91_011110</name>
    <name evidence="6" type="ORF">ABE91_016040</name>
    <name evidence="2" type="ORF">C3F40_00325</name>
    <name evidence="9" type="ORF">C9160_26475</name>
    <name evidence="10" type="ORF">C9Z68_03235</name>
    <name evidence="5" type="ORF">CCS08_08275</name>
    <name evidence="3" type="ORF">DS732_15930</name>
    <name evidence="8" type="ORF">EPS76_30575</name>
    <name evidence="4" type="ORF">F7N46_26955</name>
</gene>
<reference evidence="6 11" key="1">
    <citation type="journal article" date="2015" name="Genome Announc.">
        <title>Draft Genome Sequences of Human-Pathogenic Escherichia coli O26:H11 Strains Carrying the stx2 Gene Only and Circulating in France.</title>
        <authorList>
            <person name="Delannoy S."/>
            <person name="Mariani-Kurkdjian P."/>
            <person name="Bonacorsi S."/>
            <person name="Liguori S."/>
            <person name="Ison S.A."/>
            <person name="Fach P."/>
        </authorList>
    </citation>
    <scope>NUCLEOTIDE SEQUENCE [LARGE SCALE GENOMIC DNA]</scope>
    <source>
        <strain evidence="6 11">34870</strain>
    </source>
</reference>
<evidence type="ECO:0000313" key="6">
    <source>
        <dbReference type="EMBL" id="PBN73148.1"/>
    </source>
</evidence>
<reference evidence="16 17" key="6">
    <citation type="submission" date="2018-12" db="EMBL/GenBank/DDBJ databases">
        <title>Food and Water Safety Consortium.</title>
        <authorList>
            <person name="Tyson S."/>
            <person name="Peterson C.-L."/>
            <person name="Olson A."/>
            <person name="Tyler S."/>
            <person name="Cabral J."/>
            <person name="Lynch T."/>
            <person name="Knox N."/>
            <person name="Van Domselaar G."/>
            <person name="Graham M."/>
        </authorList>
    </citation>
    <scope>NUCLEOTIDE SEQUENCE [LARGE SCALE GENOMIC DNA]</scope>
    <source>
        <strain evidence="10 17">FWSEC0118</strain>
        <strain evidence="9 16">FWSEC0384</strain>
    </source>
</reference>
<reference evidence="3 14" key="5">
    <citation type="submission" date="2018-08" db="EMBL/GenBank/DDBJ databases">
        <title>Complete genome sequencing and genomic characterization of five Escherichia coli strains co-producing MCR-1 and ESBLs from different origins in China.</title>
        <authorList>
            <person name="Bai L."/>
        </authorList>
    </citation>
    <scope>NUCLEOTIDE SEQUENCE [LARGE SCALE GENOMIC DNA]</scope>
    <source>
        <strain evidence="3">Cq9</strain>
        <strain evidence="14">cq9</strain>
    </source>
</reference>
<dbReference type="EMBL" id="CP026399">
    <property type="protein sequence ID" value="AUY05240.1"/>
    <property type="molecule type" value="Genomic_DNA"/>
</dbReference>
<dbReference type="Proteomes" id="UP000197270">
    <property type="component" value="Unassembled WGS sequence"/>
</dbReference>
<accession>A0A0V7XA24</accession>
<evidence type="ECO:0000313" key="17">
    <source>
        <dbReference type="Proteomes" id="UP000309937"/>
    </source>
</evidence>
<evidence type="ECO:0000313" key="13">
    <source>
        <dbReference type="Proteomes" id="UP000239554"/>
    </source>
</evidence>
<dbReference type="Proteomes" id="UP000036331">
    <property type="component" value="Unassembled WGS sequence"/>
</dbReference>
<evidence type="ECO:0000313" key="12">
    <source>
        <dbReference type="Proteomes" id="UP000197270"/>
    </source>
</evidence>